<sequence length="80" mass="8942">MGDYIATFFSHFGAMSFKKKCEKEGYPATIMPVPRNLSSSCGTCVKFTGEAQTAQNWNSDEVEQLVKILETGSFQVIWHS</sequence>
<reference evidence="2 3" key="1">
    <citation type="journal article" date="2020" name="Cell Host Microbe">
        <title>Functional and Genomic Variation between Human-Derived Isolates of Lachnospiraceae Reveals Inter- and Intra-Species Diversity.</title>
        <authorList>
            <person name="Sorbara M.T."/>
            <person name="Littmann E.R."/>
            <person name="Fontana E."/>
            <person name="Moody T.U."/>
            <person name="Kohout C.E."/>
            <person name="Gjonbalaj M."/>
            <person name="Eaton V."/>
            <person name="Seok R."/>
            <person name="Leiner I.M."/>
            <person name="Pamer E.G."/>
        </authorList>
    </citation>
    <scope>NUCLEOTIDE SEQUENCE [LARGE SCALE GENOMIC DNA]</scope>
    <source>
        <strain evidence="2 3">MSK.17.74</strain>
    </source>
</reference>
<dbReference type="Proteomes" id="UP001644719">
    <property type="component" value="Unassembled WGS sequence"/>
</dbReference>
<keyword evidence="3" id="KW-1185">Reference proteome</keyword>
<feature type="domain" description="Putative Se/S carrier protein-like" evidence="1">
    <location>
        <begin position="3"/>
        <end position="51"/>
    </location>
</feature>
<dbReference type="InterPro" id="IPR021778">
    <property type="entry name" value="Se/S_carrier-like"/>
</dbReference>
<dbReference type="Pfam" id="PF11823">
    <property type="entry name" value="Se_S_carrier"/>
    <property type="match status" value="1"/>
</dbReference>
<accession>A0ABX2H406</accession>
<protein>
    <submittedName>
        <fullName evidence="2">DUF3343 domain-containing protein</fullName>
    </submittedName>
</protein>
<evidence type="ECO:0000313" key="3">
    <source>
        <dbReference type="Proteomes" id="UP001644719"/>
    </source>
</evidence>
<name>A0ABX2H406_9FIRM</name>
<evidence type="ECO:0000313" key="2">
    <source>
        <dbReference type="EMBL" id="NSG84487.1"/>
    </source>
</evidence>
<organism evidence="2 3">
    <name type="scientific">Blautia faecis</name>
    <dbReference type="NCBI Taxonomy" id="871665"/>
    <lineage>
        <taxon>Bacteria</taxon>
        <taxon>Bacillati</taxon>
        <taxon>Bacillota</taxon>
        <taxon>Clostridia</taxon>
        <taxon>Lachnospirales</taxon>
        <taxon>Lachnospiraceae</taxon>
        <taxon>Blautia</taxon>
    </lineage>
</organism>
<dbReference type="RefSeq" id="WP_148461113.1">
    <property type="nucleotide sequence ID" value="NZ_JAAINN010000007.1"/>
</dbReference>
<gene>
    <name evidence="2" type="ORF">G5B17_03330</name>
</gene>
<proteinExistence type="predicted"/>
<comment type="caution">
    <text evidence="2">The sequence shown here is derived from an EMBL/GenBank/DDBJ whole genome shotgun (WGS) entry which is preliminary data.</text>
</comment>
<dbReference type="GeneID" id="69514095"/>
<dbReference type="EMBL" id="JAAITS010000006">
    <property type="protein sequence ID" value="NSG84487.1"/>
    <property type="molecule type" value="Genomic_DNA"/>
</dbReference>
<evidence type="ECO:0000259" key="1">
    <source>
        <dbReference type="Pfam" id="PF11823"/>
    </source>
</evidence>